<organism evidence="1 2">
    <name type="scientific">Ostreobium quekettii</name>
    <dbReference type="NCBI Taxonomy" id="121088"/>
    <lineage>
        <taxon>Eukaryota</taxon>
        <taxon>Viridiplantae</taxon>
        <taxon>Chlorophyta</taxon>
        <taxon>core chlorophytes</taxon>
        <taxon>Ulvophyceae</taxon>
        <taxon>TCBD clade</taxon>
        <taxon>Bryopsidales</taxon>
        <taxon>Ostreobineae</taxon>
        <taxon>Ostreobiaceae</taxon>
        <taxon>Ostreobium</taxon>
    </lineage>
</organism>
<accession>A0A8S1J5A1</accession>
<dbReference type="AlphaFoldDB" id="A0A8S1J5A1"/>
<protein>
    <submittedName>
        <fullName evidence="1">Uncharacterized protein</fullName>
    </submittedName>
</protein>
<dbReference type="EMBL" id="CAJHUC010001773">
    <property type="protein sequence ID" value="CAD7702291.1"/>
    <property type="molecule type" value="Genomic_DNA"/>
</dbReference>
<dbReference type="OrthoDB" id="506867at2759"/>
<gene>
    <name evidence="1" type="ORF">OSTQU699_LOCUS7648</name>
</gene>
<dbReference type="Proteomes" id="UP000708148">
    <property type="component" value="Unassembled WGS sequence"/>
</dbReference>
<evidence type="ECO:0000313" key="1">
    <source>
        <dbReference type="EMBL" id="CAD7702291.1"/>
    </source>
</evidence>
<evidence type="ECO:0000313" key="2">
    <source>
        <dbReference type="Proteomes" id="UP000708148"/>
    </source>
</evidence>
<proteinExistence type="predicted"/>
<name>A0A8S1J5A1_9CHLO</name>
<keyword evidence="2" id="KW-1185">Reference proteome</keyword>
<reference evidence="1" key="1">
    <citation type="submission" date="2020-12" db="EMBL/GenBank/DDBJ databases">
        <authorList>
            <person name="Iha C."/>
        </authorList>
    </citation>
    <scope>NUCLEOTIDE SEQUENCE</scope>
</reference>
<sequence length="117" mass="13403">MDVRPFYREGREGEEEEQRLWGFDVELVDDGAMVCRVCVRMDTEVVEKPDFIGIGQDGFPVNEGGTTSVEGRFFQIWKVGDEVVTDSIREVLRLFCTSLMHAINKYYAFGSCFTDDL</sequence>
<comment type="caution">
    <text evidence="1">The sequence shown here is derived from an EMBL/GenBank/DDBJ whole genome shotgun (WGS) entry which is preliminary data.</text>
</comment>